<dbReference type="Pfam" id="PF00072">
    <property type="entry name" value="Response_reg"/>
    <property type="match status" value="1"/>
</dbReference>
<feature type="modified residue" description="4-aspartylphosphate" evidence="2">
    <location>
        <position position="57"/>
    </location>
</feature>
<evidence type="ECO:0000259" key="3">
    <source>
        <dbReference type="PROSITE" id="PS50110"/>
    </source>
</evidence>
<dbReference type="SMART" id="SM00448">
    <property type="entry name" value="REC"/>
    <property type="match status" value="1"/>
</dbReference>
<dbReference type="InterPro" id="IPR011006">
    <property type="entry name" value="CheY-like_superfamily"/>
</dbReference>
<dbReference type="EMBL" id="JBHZOL010000004">
    <property type="protein sequence ID" value="MFE4104878.1"/>
    <property type="molecule type" value="Genomic_DNA"/>
</dbReference>
<dbReference type="PROSITE" id="PS50110">
    <property type="entry name" value="RESPONSE_REGULATORY"/>
    <property type="match status" value="1"/>
</dbReference>
<dbReference type="Proteomes" id="UP001600165">
    <property type="component" value="Unassembled WGS sequence"/>
</dbReference>
<evidence type="ECO:0000256" key="2">
    <source>
        <dbReference type="PROSITE-ProRule" id="PRU00169"/>
    </source>
</evidence>
<keyword evidence="5" id="KW-1185">Reference proteome</keyword>
<proteinExistence type="predicted"/>
<keyword evidence="1" id="KW-0238">DNA-binding</keyword>
<reference evidence="4 5" key="1">
    <citation type="submission" date="2024-10" db="EMBL/GenBank/DDBJ databases">
        <authorList>
            <person name="Ratan Roy A."/>
            <person name="Morales Sandoval P.H."/>
            <person name="De Los Santos Villalobos S."/>
            <person name="Chakraborty S."/>
            <person name="Mukherjee J."/>
        </authorList>
    </citation>
    <scope>NUCLEOTIDE SEQUENCE [LARGE SCALE GENOMIC DNA]</scope>
    <source>
        <strain evidence="4 5">S1</strain>
    </source>
</reference>
<dbReference type="RefSeq" id="WP_377960570.1">
    <property type="nucleotide sequence ID" value="NZ_JBHZOL010000004.1"/>
</dbReference>
<dbReference type="InterPro" id="IPR039420">
    <property type="entry name" value="WalR-like"/>
</dbReference>
<dbReference type="Gene3D" id="3.40.50.2300">
    <property type="match status" value="1"/>
</dbReference>
<dbReference type="PANTHER" id="PTHR48111">
    <property type="entry name" value="REGULATOR OF RPOS"/>
    <property type="match status" value="1"/>
</dbReference>
<dbReference type="CDD" id="cd00156">
    <property type="entry name" value="REC"/>
    <property type="match status" value="1"/>
</dbReference>
<name>A0ABW6I9R5_9CYAN</name>
<comment type="caution">
    <text evidence="4">The sequence shown here is derived from an EMBL/GenBank/DDBJ whole genome shotgun (WGS) entry which is preliminary data.</text>
</comment>
<feature type="domain" description="Response regulatory" evidence="3">
    <location>
        <begin position="5"/>
        <end position="124"/>
    </location>
</feature>
<organism evidence="4 5">
    <name type="scientific">Almyronema epifaneia S1</name>
    <dbReference type="NCBI Taxonomy" id="2991925"/>
    <lineage>
        <taxon>Bacteria</taxon>
        <taxon>Bacillati</taxon>
        <taxon>Cyanobacteriota</taxon>
        <taxon>Cyanophyceae</taxon>
        <taxon>Nodosilineales</taxon>
        <taxon>Nodosilineaceae</taxon>
        <taxon>Almyronema</taxon>
        <taxon>Almyronema epifaneia</taxon>
    </lineage>
</organism>
<sequence>MIRHQVLLVDDCLEDRVTYRRFLEKDSNLHYQIREATCAETALEQCDQQFPDTIVLDYLLPDADGLEFLAELKQQFPERSPSVILLTGQGNEAVALQARQLGVQAFLVKGELTAPLFREAVHHALSLSVNKAAETLSQTG</sequence>
<evidence type="ECO:0000313" key="5">
    <source>
        <dbReference type="Proteomes" id="UP001600165"/>
    </source>
</evidence>
<protein>
    <submittedName>
        <fullName evidence="4">Response regulator</fullName>
    </submittedName>
</protein>
<evidence type="ECO:0000256" key="1">
    <source>
        <dbReference type="ARBA" id="ARBA00023125"/>
    </source>
</evidence>
<dbReference type="InterPro" id="IPR001789">
    <property type="entry name" value="Sig_transdc_resp-reg_receiver"/>
</dbReference>
<evidence type="ECO:0000313" key="4">
    <source>
        <dbReference type="EMBL" id="MFE4104878.1"/>
    </source>
</evidence>
<accession>A0ABW6I9R5</accession>
<gene>
    <name evidence="4" type="ORF">ACFVKH_01225</name>
</gene>
<keyword evidence="2" id="KW-0597">Phosphoprotein</keyword>
<dbReference type="SUPFAM" id="SSF52172">
    <property type="entry name" value="CheY-like"/>
    <property type="match status" value="1"/>
</dbReference>
<dbReference type="PANTHER" id="PTHR48111:SF9">
    <property type="entry name" value="TWO-COMPONENT RESPONSE REGULATOR RECEIVER PROTEIN"/>
    <property type="match status" value="1"/>
</dbReference>